<name>A0A1E3L031_9BACL</name>
<dbReference type="Gene3D" id="3.40.50.1820">
    <property type="entry name" value="alpha/beta hydrolase"/>
    <property type="match status" value="1"/>
</dbReference>
<dbReference type="PANTHER" id="PTHR33428">
    <property type="entry name" value="CHLOROPHYLLASE-2, CHLOROPLASTIC"/>
    <property type="match status" value="1"/>
</dbReference>
<dbReference type="InterPro" id="IPR041127">
    <property type="entry name" value="PET_hydrolase/cutinase-like"/>
</dbReference>
<dbReference type="EMBL" id="MDER01000066">
    <property type="protein sequence ID" value="ODP27157.1"/>
    <property type="molecule type" value="Genomic_DNA"/>
</dbReference>
<dbReference type="Proteomes" id="UP000094578">
    <property type="component" value="Unassembled WGS sequence"/>
</dbReference>
<dbReference type="Pfam" id="PF12740">
    <property type="entry name" value="PETase"/>
    <property type="match status" value="1"/>
</dbReference>
<reference evidence="2 3" key="1">
    <citation type="submission" date="2016-08" db="EMBL/GenBank/DDBJ databases">
        <title>Genome sequencing of Paenibacillus sp. TI45-13ar, isolated from Korean traditional nuruk.</title>
        <authorList>
            <person name="Kim S.-J."/>
        </authorList>
    </citation>
    <scope>NUCLEOTIDE SEQUENCE [LARGE SCALE GENOMIC DNA]</scope>
    <source>
        <strain evidence="2 3">TI45-13ar</strain>
    </source>
</reference>
<dbReference type="SUPFAM" id="SSF53474">
    <property type="entry name" value="alpha/beta-Hydrolases"/>
    <property type="match status" value="1"/>
</dbReference>
<dbReference type="STRING" id="1886670.PTI45_03478"/>
<keyword evidence="3" id="KW-1185">Reference proteome</keyword>
<dbReference type="PATRIC" id="fig|1886670.3.peg.3536"/>
<evidence type="ECO:0000313" key="2">
    <source>
        <dbReference type="EMBL" id="ODP27157.1"/>
    </source>
</evidence>
<organism evidence="2 3">
    <name type="scientific">Paenibacillus nuruki</name>
    <dbReference type="NCBI Taxonomy" id="1886670"/>
    <lineage>
        <taxon>Bacteria</taxon>
        <taxon>Bacillati</taxon>
        <taxon>Bacillota</taxon>
        <taxon>Bacilli</taxon>
        <taxon>Bacillales</taxon>
        <taxon>Paenibacillaceae</taxon>
        <taxon>Paenibacillus</taxon>
    </lineage>
</organism>
<gene>
    <name evidence="2" type="ORF">PTI45_03478</name>
</gene>
<protein>
    <recommendedName>
        <fullName evidence="1">PET hydrolase/cutinase-like domain-containing protein</fullName>
    </recommendedName>
</protein>
<evidence type="ECO:0000259" key="1">
    <source>
        <dbReference type="Pfam" id="PF12740"/>
    </source>
</evidence>
<dbReference type="PANTHER" id="PTHR33428:SF14">
    <property type="entry name" value="CARBOXYLESTERASE TYPE B DOMAIN-CONTAINING PROTEIN"/>
    <property type="match status" value="1"/>
</dbReference>
<feature type="domain" description="PET hydrolase/cutinase-like" evidence="1">
    <location>
        <begin position="49"/>
        <end position="280"/>
    </location>
</feature>
<proteinExistence type="predicted"/>
<dbReference type="AlphaFoldDB" id="A0A1E3L031"/>
<comment type="caution">
    <text evidence="2">The sequence shown here is derived from an EMBL/GenBank/DDBJ whole genome shotgun (WGS) entry which is preliminary data.</text>
</comment>
<sequence>MLSLFIVVIIAVAFLLIKNHIDSKKPMIEDTYYKNFQSKAILEKKYAGLGSYEVSQVKLKSEDNLIKEYSIWYPRELENKQQMYPLIVVTNASNTAASVYEPFFERLASWGFIVVGNEDKQAGSGLTTSKTLDDVLALNKNAESVLYGKIQQDHIGALGYSQGGAGALRAVTEYKNSSKYKTIFTGSAAYPLLAKNMGWRYDISKVNIPYFMSAGTGKSDDSGEDSKTSFGGVAPLSSLIENYNKISNNVFKIRARVSGAEHWDMNRADGYMTAWMLYQLQDDPEAGSVFLGKNAEILRNSNWQDIQKSK</sequence>
<dbReference type="InterPro" id="IPR029058">
    <property type="entry name" value="AB_hydrolase_fold"/>
</dbReference>
<evidence type="ECO:0000313" key="3">
    <source>
        <dbReference type="Proteomes" id="UP000094578"/>
    </source>
</evidence>
<accession>A0A1E3L031</accession>